<dbReference type="GO" id="GO:0016702">
    <property type="term" value="F:oxidoreductase activity, acting on single donors with incorporation of molecular oxygen, incorporation of two atoms of oxygen"/>
    <property type="evidence" value="ECO:0007669"/>
    <property type="project" value="UniProtKB-ARBA"/>
</dbReference>
<proteinExistence type="inferred from homology"/>
<accession>A0A1T1GCD7</accession>
<feature type="non-terminal residue" evidence="7">
    <location>
        <position position="127"/>
    </location>
</feature>
<keyword evidence="3" id="KW-0479">Metal-binding</keyword>
<sequence length="127" mass="14278">SPLKLIYPEADIPVLQVSIPRNVPISFYWQLGQALRPLRAQNILIMGSGAATHNLSYFNPRMGIDQPIMPMSEQFIRWLNQTVTEGNREGLEQYLQAPFGRENHPSPEHYVPLLVSAGAAHDPKGYV</sequence>
<gene>
    <name evidence="7" type="ORF">BTA35_0217535</name>
</gene>
<dbReference type="GO" id="GO:0008198">
    <property type="term" value="F:ferrous iron binding"/>
    <property type="evidence" value="ECO:0007669"/>
    <property type="project" value="InterPro"/>
</dbReference>
<keyword evidence="4" id="KW-0862">Zinc</keyword>
<dbReference type="Proteomes" id="UP000190064">
    <property type="component" value="Unassembled WGS sequence"/>
</dbReference>
<evidence type="ECO:0000313" key="8">
    <source>
        <dbReference type="Proteomes" id="UP000190064"/>
    </source>
</evidence>
<evidence type="ECO:0000259" key="6">
    <source>
        <dbReference type="Pfam" id="PF02900"/>
    </source>
</evidence>
<dbReference type="CDD" id="cd07363">
    <property type="entry name" value="45_DOPA_Dioxygenase"/>
    <property type="match status" value="1"/>
</dbReference>
<comment type="cofactor">
    <cofactor evidence="1">
        <name>Zn(2+)</name>
        <dbReference type="ChEBI" id="CHEBI:29105"/>
    </cofactor>
</comment>
<evidence type="ECO:0000313" key="7">
    <source>
        <dbReference type="EMBL" id="OOV75271.1"/>
    </source>
</evidence>
<evidence type="ECO:0000256" key="3">
    <source>
        <dbReference type="ARBA" id="ARBA00022723"/>
    </source>
</evidence>
<evidence type="ECO:0000256" key="5">
    <source>
        <dbReference type="ARBA" id="ARBA00023002"/>
    </source>
</evidence>
<dbReference type="GO" id="GO:0008270">
    <property type="term" value="F:zinc ion binding"/>
    <property type="evidence" value="ECO:0007669"/>
    <property type="project" value="InterPro"/>
</dbReference>
<dbReference type="Gene3D" id="3.40.830.10">
    <property type="entry name" value="LigB-like"/>
    <property type="match status" value="1"/>
</dbReference>
<name>A0A1T1GCD7_OCELI</name>
<dbReference type="RefSeq" id="WP_139363770.1">
    <property type="nucleotide sequence ID" value="NZ_MTSD02000249.1"/>
</dbReference>
<feature type="domain" description="Extradiol ring-cleavage dioxygenase class III enzyme subunit B" evidence="6">
    <location>
        <begin position="2"/>
        <end position="122"/>
    </location>
</feature>
<comment type="caution">
    <text evidence="7">The sequence shown here is derived from an EMBL/GenBank/DDBJ whole genome shotgun (WGS) entry which is preliminary data.</text>
</comment>
<dbReference type="InterPro" id="IPR004183">
    <property type="entry name" value="Xdiol_dOase_suB"/>
</dbReference>
<dbReference type="STRING" id="966.BTA35_0217535"/>
<evidence type="ECO:0000256" key="2">
    <source>
        <dbReference type="ARBA" id="ARBA00007581"/>
    </source>
</evidence>
<comment type="similarity">
    <text evidence="2">Belongs to the DODA-type extradiol aromatic ring-opening dioxygenase family.</text>
</comment>
<dbReference type="EMBL" id="MTSD02000249">
    <property type="protein sequence ID" value="OOV75271.1"/>
    <property type="molecule type" value="Genomic_DNA"/>
</dbReference>
<keyword evidence="8" id="KW-1185">Reference proteome</keyword>
<dbReference type="SUPFAM" id="SSF53213">
    <property type="entry name" value="LigB-like"/>
    <property type="match status" value="1"/>
</dbReference>
<dbReference type="AlphaFoldDB" id="A0A1T1GCD7"/>
<feature type="non-terminal residue" evidence="7">
    <location>
        <position position="1"/>
    </location>
</feature>
<evidence type="ECO:0000256" key="4">
    <source>
        <dbReference type="ARBA" id="ARBA00022833"/>
    </source>
</evidence>
<protein>
    <recommendedName>
        <fullName evidence="6">Extradiol ring-cleavage dioxygenase class III enzyme subunit B domain-containing protein</fullName>
    </recommendedName>
</protein>
<dbReference type="PANTHER" id="PTHR30096">
    <property type="entry name" value="4,5-DOPA DIOXYGENASE EXTRADIOL-LIKE PROTEIN"/>
    <property type="match status" value="1"/>
</dbReference>
<dbReference type="InterPro" id="IPR014436">
    <property type="entry name" value="Extradiol_dOase_DODA"/>
</dbReference>
<dbReference type="Pfam" id="PF02900">
    <property type="entry name" value="LigB"/>
    <property type="match status" value="1"/>
</dbReference>
<evidence type="ECO:0000256" key="1">
    <source>
        <dbReference type="ARBA" id="ARBA00001947"/>
    </source>
</evidence>
<keyword evidence="5" id="KW-0560">Oxidoreductase</keyword>
<dbReference type="PANTHER" id="PTHR30096:SF0">
    <property type="entry name" value="4,5-DOPA DIOXYGENASE EXTRADIOL-LIKE PROTEIN"/>
    <property type="match status" value="1"/>
</dbReference>
<reference evidence="7" key="1">
    <citation type="submission" date="2017-02" db="EMBL/GenBank/DDBJ databases">
        <title>Draft Genome Sequence of the Salt Water Bacterium Oceanospirillum linum ATCC 11336.</title>
        <authorList>
            <person name="Trachtenberg A.M."/>
            <person name="Carney J.G."/>
            <person name="Linnane J.D."/>
            <person name="Rheaume B.A."/>
            <person name="Pitts N.L."/>
            <person name="Mykles D.L."/>
            <person name="Maclea K.S."/>
        </authorList>
    </citation>
    <scope>NUCLEOTIDE SEQUENCE [LARGE SCALE GENOMIC DNA]</scope>
    <source>
        <strain evidence="7">ATCC 11336</strain>
    </source>
</reference>
<organism evidence="7 8">
    <name type="scientific">Oceanospirillum linum</name>
    <dbReference type="NCBI Taxonomy" id="966"/>
    <lineage>
        <taxon>Bacteria</taxon>
        <taxon>Pseudomonadati</taxon>
        <taxon>Pseudomonadota</taxon>
        <taxon>Gammaproteobacteria</taxon>
        <taxon>Oceanospirillales</taxon>
        <taxon>Oceanospirillaceae</taxon>
        <taxon>Oceanospirillum</taxon>
    </lineage>
</organism>